<sequence>MDKFEFPQLQASLTRDASIATISIILSIISLSLFFSTLIGPTTPSWNPVAQYIQNRITAWRYLLNGPRLIQEGYRKSHGEPYEVPAPDCRYVFVSSPKHIKELDHAPDAALSLLGAAKHMLQPKFTMNGFNWFERRGVEGIGFVRTLRTLLTNNLPQILPDLSIKSRTVFDELLETHPIVNDTRHSPVYPMLMRLVVQLNALALFGQELVNNTEFMSSALPYVEQTLLISEVVKLLPGLLKPVVGTILSRRLDAQKTFFGCLVPATELRVQERDLKNLGHDVPKRADCIQWIIDTAPKQNPWSAERVINELMAIWFGSVHILTTTIVYAIHDLCLHPEYIDPIRRELESEYAEFERTAKGLPLLDSFLRESARLTPVESMSTRRRALQPFAFSDGTTLNVGDWACSPSGAMMRDSSQFPSPNKFDGFRFVDPAVLRNLDHPLEPQAQPKTEQKPAQFTDIDSSFLMWGYGRMACPGRYYASAFMKVVVGQILMKYDLKLVEPDAPRWMTWRAAMMPKSKTMVVFTPRS</sequence>
<evidence type="ECO:0000256" key="10">
    <source>
        <dbReference type="ARBA" id="ARBA00023033"/>
    </source>
</evidence>
<keyword evidence="4" id="KW-0349">Heme</keyword>
<keyword evidence="14" id="KW-1185">Reference proteome</keyword>
<keyword evidence="5 12" id="KW-0812">Transmembrane</keyword>
<evidence type="ECO:0000256" key="2">
    <source>
        <dbReference type="ARBA" id="ARBA00004370"/>
    </source>
</evidence>
<evidence type="ECO:0000256" key="4">
    <source>
        <dbReference type="ARBA" id="ARBA00022617"/>
    </source>
</evidence>
<dbReference type="EMBL" id="BAAFSV010000001">
    <property type="protein sequence ID" value="GAB1311480.1"/>
    <property type="molecule type" value="Genomic_DNA"/>
</dbReference>
<dbReference type="PRINTS" id="PR00465">
    <property type="entry name" value="EP450IV"/>
</dbReference>
<comment type="cofactor">
    <cofactor evidence="1">
        <name>heme</name>
        <dbReference type="ChEBI" id="CHEBI:30413"/>
    </cofactor>
</comment>
<evidence type="ECO:0000256" key="6">
    <source>
        <dbReference type="ARBA" id="ARBA00022723"/>
    </source>
</evidence>
<keyword evidence="9" id="KW-0408">Iron</keyword>
<comment type="similarity">
    <text evidence="3">Belongs to the cytochrome P450 family.</text>
</comment>
<reference evidence="13 14" key="1">
    <citation type="submission" date="2024-09" db="EMBL/GenBank/DDBJ databases">
        <title>Itraconazole resistance in Madurella fahalii resulting from another homologue of gene encoding cytochrome P450 14-alpha sterol demethylase (CYP51).</title>
        <authorList>
            <person name="Yoshioka I."/>
            <person name="Fahal A.H."/>
            <person name="Kaneko S."/>
            <person name="Yaguchi T."/>
        </authorList>
    </citation>
    <scope>NUCLEOTIDE SEQUENCE [LARGE SCALE GENOMIC DNA]</scope>
    <source>
        <strain evidence="13 14">IFM 68171</strain>
    </source>
</reference>
<evidence type="ECO:0000313" key="13">
    <source>
        <dbReference type="EMBL" id="GAB1311480.1"/>
    </source>
</evidence>
<keyword evidence="10" id="KW-0503">Monooxygenase</keyword>
<comment type="subcellular location">
    <subcellularLocation>
        <location evidence="2">Membrane</location>
    </subcellularLocation>
</comment>
<dbReference type="CDD" id="cd11041">
    <property type="entry name" value="CYP503A1-like"/>
    <property type="match status" value="1"/>
</dbReference>
<dbReference type="PANTHER" id="PTHR46206:SF5">
    <property type="entry name" value="P450, PUTATIVE (EUROFUNG)-RELATED"/>
    <property type="match status" value="1"/>
</dbReference>
<evidence type="ECO:0000256" key="11">
    <source>
        <dbReference type="ARBA" id="ARBA00023136"/>
    </source>
</evidence>
<dbReference type="InterPro" id="IPR036396">
    <property type="entry name" value="Cyt_P450_sf"/>
</dbReference>
<name>A0ABQ0G146_9PEZI</name>
<dbReference type="InterPro" id="IPR001128">
    <property type="entry name" value="Cyt_P450"/>
</dbReference>
<dbReference type="Gene3D" id="1.10.630.10">
    <property type="entry name" value="Cytochrome P450"/>
    <property type="match status" value="1"/>
</dbReference>
<dbReference type="Proteomes" id="UP001628179">
    <property type="component" value="Unassembled WGS sequence"/>
</dbReference>
<dbReference type="PANTHER" id="PTHR46206">
    <property type="entry name" value="CYTOCHROME P450"/>
    <property type="match status" value="1"/>
</dbReference>
<evidence type="ECO:0000256" key="7">
    <source>
        <dbReference type="ARBA" id="ARBA00022989"/>
    </source>
</evidence>
<feature type="transmembrane region" description="Helical" evidence="12">
    <location>
        <begin position="20"/>
        <end position="39"/>
    </location>
</feature>
<dbReference type="GeneID" id="98172435"/>
<keyword evidence="8" id="KW-0560">Oxidoreductase</keyword>
<keyword evidence="7 12" id="KW-1133">Transmembrane helix</keyword>
<organism evidence="13 14">
    <name type="scientific">Madurella fahalii</name>
    <dbReference type="NCBI Taxonomy" id="1157608"/>
    <lineage>
        <taxon>Eukaryota</taxon>
        <taxon>Fungi</taxon>
        <taxon>Dikarya</taxon>
        <taxon>Ascomycota</taxon>
        <taxon>Pezizomycotina</taxon>
        <taxon>Sordariomycetes</taxon>
        <taxon>Sordariomycetidae</taxon>
        <taxon>Sordariales</taxon>
        <taxon>Sordariales incertae sedis</taxon>
        <taxon>Madurella</taxon>
    </lineage>
</organism>
<evidence type="ECO:0000256" key="3">
    <source>
        <dbReference type="ARBA" id="ARBA00010617"/>
    </source>
</evidence>
<evidence type="ECO:0000313" key="14">
    <source>
        <dbReference type="Proteomes" id="UP001628179"/>
    </source>
</evidence>
<evidence type="ECO:0000256" key="12">
    <source>
        <dbReference type="SAM" id="Phobius"/>
    </source>
</evidence>
<evidence type="ECO:0000256" key="9">
    <source>
        <dbReference type="ARBA" id="ARBA00023004"/>
    </source>
</evidence>
<protein>
    <recommendedName>
        <fullName evidence="15">Cytochrome P450</fullName>
    </recommendedName>
</protein>
<evidence type="ECO:0008006" key="15">
    <source>
        <dbReference type="Google" id="ProtNLM"/>
    </source>
</evidence>
<proteinExistence type="inferred from homology"/>
<gene>
    <name evidence="13" type="ORF">MFIFM68171_01690</name>
</gene>
<accession>A0ABQ0G146</accession>
<evidence type="ECO:0000256" key="1">
    <source>
        <dbReference type="ARBA" id="ARBA00001971"/>
    </source>
</evidence>
<dbReference type="Pfam" id="PF00067">
    <property type="entry name" value="p450"/>
    <property type="match status" value="1"/>
</dbReference>
<dbReference type="RefSeq" id="XP_070913213.1">
    <property type="nucleotide sequence ID" value="XM_071057112.1"/>
</dbReference>
<evidence type="ECO:0000256" key="5">
    <source>
        <dbReference type="ARBA" id="ARBA00022692"/>
    </source>
</evidence>
<keyword evidence="11 12" id="KW-0472">Membrane</keyword>
<comment type="caution">
    <text evidence="13">The sequence shown here is derived from an EMBL/GenBank/DDBJ whole genome shotgun (WGS) entry which is preliminary data.</text>
</comment>
<dbReference type="SUPFAM" id="SSF48264">
    <property type="entry name" value="Cytochrome P450"/>
    <property type="match status" value="1"/>
</dbReference>
<evidence type="ECO:0000256" key="8">
    <source>
        <dbReference type="ARBA" id="ARBA00023002"/>
    </source>
</evidence>
<keyword evidence="6" id="KW-0479">Metal-binding</keyword>
<dbReference type="InterPro" id="IPR002403">
    <property type="entry name" value="Cyt_P450_E_grp-IV"/>
</dbReference>